<evidence type="ECO:0000313" key="1">
    <source>
        <dbReference type="EMBL" id="VFK67759.1"/>
    </source>
</evidence>
<protein>
    <submittedName>
        <fullName evidence="2">Uncharacterized protein</fullName>
    </submittedName>
</protein>
<evidence type="ECO:0000313" key="2">
    <source>
        <dbReference type="EMBL" id="VFK73100.1"/>
    </source>
</evidence>
<reference evidence="2" key="1">
    <citation type="submission" date="2019-02" db="EMBL/GenBank/DDBJ databases">
        <authorList>
            <person name="Gruber-Vodicka R. H."/>
            <person name="Seah K. B. B."/>
        </authorList>
    </citation>
    <scope>NUCLEOTIDE SEQUENCE</scope>
    <source>
        <strain evidence="2">BECK_BY19</strain>
        <strain evidence="1">BECK_BY8</strain>
    </source>
</reference>
<dbReference type="AlphaFoldDB" id="A0A451B476"/>
<name>A0A451B476_9GAMM</name>
<sequence length="167" mass="19388">MRIKRKVTDQKIDDFLESSFEYMARFFAASLDELQNRNANITANMLALRAKIEGGWALISRPGFSEFFFFRYVNRNANITAKLKRINANCFTASIYDEETRASERTVWTGLMKQGFCYEATAWICVGRVTRSSTRPTRVVVSFSRVMGTLFMSVRSAREYKNVFYSR</sequence>
<dbReference type="EMBL" id="CAADGD010000163">
    <property type="protein sequence ID" value="VFK73100.1"/>
    <property type="molecule type" value="Genomic_DNA"/>
</dbReference>
<proteinExistence type="predicted"/>
<organism evidence="2">
    <name type="scientific">Candidatus Kentrum sp. UNK</name>
    <dbReference type="NCBI Taxonomy" id="2126344"/>
    <lineage>
        <taxon>Bacteria</taxon>
        <taxon>Pseudomonadati</taxon>
        <taxon>Pseudomonadota</taxon>
        <taxon>Gammaproteobacteria</taxon>
        <taxon>Candidatus Kentrum</taxon>
    </lineage>
</organism>
<accession>A0A451B476</accession>
<dbReference type="EMBL" id="CAADFZ010000162">
    <property type="protein sequence ID" value="VFK67759.1"/>
    <property type="molecule type" value="Genomic_DNA"/>
</dbReference>
<gene>
    <name evidence="1" type="ORF">BECKUNK1418G_GA0071005_11622</name>
    <name evidence="2" type="ORF">BECKUNK1418H_GA0071006_11632</name>
</gene>